<feature type="signal peptide" evidence="1">
    <location>
        <begin position="1"/>
        <end position="28"/>
    </location>
</feature>
<dbReference type="AlphaFoldDB" id="A0A401ZXL8"/>
<reference evidence="3" key="1">
    <citation type="submission" date="2018-12" db="EMBL/GenBank/DDBJ databases">
        <title>Tengunoibacter tsumagoiensis gen. nov., sp. nov., Dictyobacter kobayashii sp. nov., D. alpinus sp. nov., and D. joshuensis sp. nov. and description of Dictyobacteraceae fam. nov. within the order Ktedonobacterales isolated from Tengu-no-mugimeshi.</title>
        <authorList>
            <person name="Wang C.M."/>
            <person name="Zheng Y."/>
            <person name="Sakai Y."/>
            <person name="Toyoda A."/>
            <person name="Minakuchi Y."/>
            <person name="Abe K."/>
            <person name="Yokota A."/>
            <person name="Yabe S."/>
        </authorList>
    </citation>
    <scope>NUCLEOTIDE SEQUENCE [LARGE SCALE GENOMIC DNA]</scope>
    <source>
        <strain evidence="3">Uno3</strain>
    </source>
</reference>
<gene>
    <name evidence="2" type="ORF">KTT_14480</name>
</gene>
<dbReference type="SUPFAM" id="SSF53850">
    <property type="entry name" value="Periplasmic binding protein-like II"/>
    <property type="match status" value="1"/>
</dbReference>
<keyword evidence="1" id="KW-0732">Signal</keyword>
<accession>A0A401ZXL8</accession>
<dbReference type="RefSeq" id="WP_126579281.1">
    <property type="nucleotide sequence ID" value="NZ_BIFR01000001.1"/>
</dbReference>
<evidence type="ECO:0000313" key="3">
    <source>
        <dbReference type="Proteomes" id="UP000287352"/>
    </source>
</evidence>
<dbReference type="InterPro" id="IPR050490">
    <property type="entry name" value="Bact_solute-bd_prot1"/>
</dbReference>
<keyword evidence="3" id="KW-1185">Reference proteome</keyword>
<dbReference type="OrthoDB" id="9795467at2"/>
<evidence type="ECO:0000313" key="2">
    <source>
        <dbReference type="EMBL" id="GCE11589.1"/>
    </source>
</evidence>
<name>A0A401ZXL8_9CHLR</name>
<organism evidence="2 3">
    <name type="scientific">Tengunoibacter tsumagoiensis</name>
    <dbReference type="NCBI Taxonomy" id="2014871"/>
    <lineage>
        <taxon>Bacteria</taxon>
        <taxon>Bacillati</taxon>
        <taxon>Chloroflexota</taxon>
        <taxon>Ktedonobacteria</taxon>
        <taxon>Ktedonobacterales</taxon>
        <taxon>Dictyobacteraceae</taxon>
        <taxon>Tengunoibacter</taxon>
    </lineage>
</organism>
<sequence>MLRTRSYMVLLFAIIAMVLMSACGPASTSTDTANDPTKFDTTKSYSFDFYEAFATDPNKSALEALTKQYMDAHPKIKINLNAFDSYGTLQTKLNAAIAAKTPPAIAQVYENWAVQYQQHNNIVSLQPYISGQQNGLSDLSDFYPSLVNDGKINGTQYMLPFNKSDMVIYYNADALQQYNLSAPKSVDELLTDVTKVTKADGSQWGLSVTPDVDLWSILYKSFGGKDFVSKDGKSETFDQGANKTASLSSLGGLAPLVKAGAVHITNGYAWQNDFIAQKSVFVISTIASYPFLAKPIGSTFKFNEAPIPAGPGGQYTVLFGTNLSLFSGVDAGTRAAAWDYLKFLISAKANIDFVKGTGYMPIRKSAFNSKDLQTYYAEVPARKVGPQVIDHAFVASFEPGWQTCRTDIGSVFTGVLKGQQTPDAGLTIMAQKCNDDLTA</sequence>
<feature type="chain" id="PRO_5019308247" evidence="1">
    <location>
        <begin position="29"/>
        <end position="439"/>
    </location>
</feature>
<protein>
    <submittedName>
        <fullName evidence="2">ABC transporter substrate-binding protein</fullName>
    </submittedName>
</protein>
<dbReference type="Pfam" id="PF13416">
    <property type="entry name" value="SBP_bac_8"/>
    <property type="match status" value="1"/>
</dbReference>
<dbReference type="Proteomes" id="UP000287352">
    <property type="component" value="Unassembled WGS sequence"/>
</dbReference>
<dbReference type="InterPro" id="IPR006059">
    <property type="entry name" value="SBP"/>
</dbReference>
<dbReference type="PANTHER" id="PTHR43649:SF12">
    <property type="entry name" value="DIACETYLCHITOBIOSE BINDING PROTEIN DASA"/>
    <property type="match status" value="1"/>
</dbReference>
<evidence type="ECO:0000256" key="1">
    <source>
        <dbReference type="SAM" id="SignalP"/>
    </source>
</evidence>
<dbReference type="EMBL" id="BIFR01000001">
    <property type="protein sequence ID" value="GCE11589.1"/>
    <property type="molecule type" value="Genomic_DNA"/>
</dbReference>
<comment type="caution">
    <text evidence="2">The sequence shown here is derived from an EMBL/GenBank/DDBJ whole genome shotgun (WGS) entry which is preliminary data.</text>
</comment>
<dbReference type="Gene3D" id="3.40.190.10">
    <property type="entry name" value="Periplasmic binding protein-like II"/>
    <property type="match status" value="2"/>
</dbReference>
<dbReference type="PANTHER" id="PTHR43649">
    <property type="entry name" value="ARABINOSE-BINDING PROTEIN-RELATED"/>
    <property type="match status" value="1"/>
</dbReference>
<proteinExistence type="predicted"/>
<dbReference type="CDD" id="cd14748">
    <property type="entry name" value="PBP2_UgpB"/>
    <property type="match status" value="1"/>
</dbReference>
<dbReference type="PROSITE" id="PS51257">
    <property type="entry name" value="PROKAR_LIPOPROTEIN"/>
    <property type="match status" value="1"/>
</dbReference>